<protein>
    <submittedName>
        <fullName evidence="1">Uncharacterized protein</fullName>
    </submittedName>
</protein>
<accession>A0A8H2K7Z0</accession>
<reference evidence="1 2" key="1">
    <citation type="submission" date="2019-06" db="EMBL/GenBank/DDBJ databases">
        <title>Sequencing the genomes of 1000 actinobacteria strains.</title>
        <authorList>
            <person name="Klenk H.-P."/>
        </authorList>
    </citation>
    <scope>NUCLEOTIDE SEQUENCE [LARGE SCALE GENOMIC DNA]</scope>
    <source>
        <strain evidence="1 2">DSM 21947</strain>
    </source>
</reference>
<dbReference type="EMBL" id="VFRA01000001">
    <property type="protein sequence ID" value="TQO19697.1"/>
    <property type="molecule type" value="Genomic_DNA"/>
</dbReference>
<evidence type="ECO:0000313" key="2">
    <source>
        <dbReference type="Proteomes" id="UP000316560"/>
    </source>
</evidence>
<gene>
    <name evidence="1" type="ORF">FB472_1270</name>
</gene>
<name>A0A8H2K7Z0_9MICO</name>
<sequence length="95" mass="10272">MAAPGVAVNRASPTTILYFVNNAVATLPPTLPIARPFTTLTALDPAPYFCGKLPESGWDSDAFCLCLSHIPAEAEVPPFDTCRPELTEVDRRLLQ</sequence>
<dbReference type="Proteomes" id="UP000316560">
    <property type="component" value="Unassembled WGS sequence"/>
</dbReference>
<evidence type="ECO:0000313" key="1">
    <source>
        <dbReference type="EMBL" id="TQO19697.1"/>
    </source>
</evidence>
<keyword evidence="2" id="KW-1185">Reference proteome</keyword>
<comment type="caution">
    <text evidence="1">The sequence shown here is derived from an EMBL/GenBank/DDBJ whole genome shotgun (WGS) entry which is preliminary data.</text>
</comment>
<dbReference type="AlphaFoldDB" id="A0A8H2K7Z0"/>
<organism evidence="1 2">
    <name type="scientific">Rhodoglobus vestalii</name>
    <dbReference type="NCBI Taxonomy" id="193384"/>
    <lineage>
        <taxon>Bacteria</taxon>
        <taxon>Bacillati</taxon>
        <taxon>Actinomycetota</taxon>
        <taxon>Actinomycetes</taxon>
        <taxon>Micrococcales</taxon>
        <taxon>Microbacteriaceae</taxon>
        <taxon>Rhodoglobus</taxon>
    </lineage>
</organism>
<proteinExistence type="predicted"/>